<evidence type="ECO:0000313" key="2">
    <source>
        <dbReference type="EMBL" id="MFC4999369.1"/>
    </source>
</evidence>
<feature type="region of interest" description="Disordered" evidence="1">
    <location>
        <begin position="234"/>
        <end position="277"/>
    </location>
</feature>
<organism evidence="2 3">
    <name type="scientific">Dactylosporangium cerinum</name>
    <dbReference type="NCBI Taxonomy" id="1434730"/>
    <lineage>
        <taxon>Bacteria</taxon>
        <taxon>Bacillati</taxon>
        <taxon>Actinomycetota</taxon>
        <taxon>Actinomycetes</taxon>
        <taxon>Micromonosporales</taxon>
        <taxon>Micromonosporaceae</taxon>
        <taxon>Dactylosporangium</taxon>
    </lineage>
</organism>
<comment type="caution">
    <text evidence="2">The sequence shown here is derived from an EMBL/GenBank/DDBJ whole genome shotgun (WGS) entry which is preliminary data.</text>
</comment>
<gene>
    <name evidence="2" type="ORF">ACFPIJ_16150</name>
</gene>
<sequence length="277" mass="30058">MGRQDYGHAEIGWLAGQLGVRGATGALEPLTAALAHENTHERVFGSQLCRAIGEIGGTGSAVDEVRTCFERGFRPYERGQAAFALWQLTGDPLLRLVEANLVADDREHDTFLLSLLPSMGEAARPLLPALRAHLQRFPQRLGSNTRIADILYTMDGDSDEIVPPLAADLTKRMPSEQAFDLVEQAGLTALLPHLRNVYDGTSIEWVKVRAAGARHRSATWPPTRWCGPCCPHPPASSTGSTTPRPGPSPWSCACTRPRPPSGWRRSWPPTEASGSVA</sequence>
<keyword evidence="3" id="KW-1185">Reference proteome</keyword>
<evidence type="ECO:0000313" key="3">
    <source>
        <dbReference type="Proteomes" id="UP001595912"/>
    </source>
</evidence>
<accession>A0ABV9VU81</accession>
<proteinExistence type="predicted"/>
<reference evidence="3" key="1">
    <citation type="journal article" date="2019" name="Int. J. Syst. Evol. Microbiol.">
        <title>The Global Catalogue of Microorganisms (GCM) 10K type strain sequencing project: providing services to taxonomists for standard genome sequencing and annotation.</title>
        <authorList>
            <consortium name="The Broad Institute Genomics Platform"/>
            <consortium name="The Broad Institute Genome Sequencing Center for Infectious Disease"/>
            <person name="Wu L."/>
            <person name="Ma J."/>
        </authorList>
    </citation>
    <scope>NUCLEOTIDE SEQUENCE [LARGE SCALE GENOMIC DNA]</scope>
    <source>
        <strain evidence="3">CGMCC 4.7152</strain>
    </source>
</reference>
<dbReference type="EMBL" id="JBHSIU010000018">
    <property type="protein sequence ID" value="MFC4999369.1"/>
    <property type="molecule type" value="Genomic_DNA"/>
</dbReference>
<name>A0ABV9VU81_9ACTN</name>
<protein>
    <submittedName>
        <fullName evidence="2">Uncharacterized protein</fullName>
    </submittedName>
</protein>
<dbReference type="Proteomes" id="UP001595912">
    <property type="component" value="Unassembled WGS sequence"/>
</dbReference>
<dbReference type="RefSeq" id="WP_380115780.1">
    <property type="nucleotide sequence ID" value="NZ_JBHSIU010000018.1"/>
</dbReference>
<evidence type="ECO:0000256" key="1">
    <source>
        <dbReference type="SAM" id="MobiDB-lite"/>
    </source>
</evidence>